<comment type="caution">
    <text evidence="2">The sequence shown here is derived from an EMBL/GenBank/DDBJ whole genome shotgun (WGS) entry which is preliminary data.</text>
</comment>
<name>A0A423WC80_9PEZI</name>
<gene>
    <name evidence="2" type="ORF">VMCG_06559</name>
</gene>
<feature type="compositionally biased region" description="Basic and acidic residues" evidence="1">
    <location>
        <begin position="34"/>
        <end position="47"/>
    </location>
</feature>
<dbReference type="OrthoDB" id="10343031at2759"/>
<organism evidence="2 3">
    <name type="scientific">Cytospora schulzeri</name>
    <dbReference type="NCBI Taxonomy" id="448051"/>
    <lineage>
        <taxon>Eukaryota</taxon>
        <taxon>Fungi</taxon>
        <taxon>Dikarya</taxon>
        <taxon>Ascomycota</taxon>
        <taxon>Pezizomycotina</taxon>
        <taxon>Sordariomycetes</taxon>
        <taxon>Sordariomycetidae</taxon>
        <taxon>Diaporthales</taxon>
        <taxon>Cytosporaceae</taxon>
        <taxon>Cytospora</taxon>
    </lineage>
</organism>
<dbReference type="Proteomes" id="UP000283895">
    <property type="component" value="Unassembled WGS sequence"/>
</dbReference>
<dbReference type="AlphaFoldDB" id="A0A423WC80"/>
<protein>
    <submittedName>
        <fullName evidence="2">Uncharacterized protein</fullName>
    </submittedName>
</protein>
<reference evidence="2 3" key="1">
    <citation type="submission" date="2015-09" db="EMBL/GenBank/DDBJ databases">
        <title>Host preference determinants of Valsa canker pathogens revealed by comparative genomics.</title>
        <authorList>
            <person name="Yin Z."/>
            <person name="Huang L."/>
        </authorList>
    </citation>
    <scope>NUCLEOTIDE SEQUENCE [LARGE SCALE GENOMIC DNA]</scope>
    <source>
        <strain evidence="2 3">03-1</strain>
    </source>
</reference>
<evidence type="ECO:0000313" key="3">
    <source>
        <dbReference type="Proteomes" id="UP000283895"/>
    </source>
</evidence>
<accession>A0A423WC80</accession>
<evidence type="ECO:0000313" key="2">
    <source>
        <dbReference type="EMBL" id="ROW00850.1"/>
    </source>
</evidence>
<proteinExistence type="predicted"/>
<dbReference type="EMBL" id="LKEA01000020">
    <property type="protein sequence ID" value="ROW00850.1"/>
    <property type="molecule type" value="Genomic_DNA"/>
</dbReference>
<sequence length="60" mass="6641">MAVTFSADSITIAGVFFRANDSIPTTMADAMAEVKPEEEIKETRPVDEEGNEEVGYCKIW</sequence>
<evidence type="ECO:0000256" key="1">
    <source>
        <dbReference type="SAM" id="MobiDB-lite"/>
    </source>
</evidence>
<feature type="region of interest" description="Disordered" evidence="1">
    <location>
        <begin position="34"/>
        <end position="53"/>
    </location>
</feature>
<keyword evidence="3" id="KW-1185">Reference proteome</keyword>